<accession>A0A482VJC5</accession>
<dbReference type="InterPro" id="IPR002347">
    <property type="entry name" value="SDR_fam"/>
</dbReference>
<evidence type="ECO:0000256" key="2">
    <source>
        <dbReference type="ARBA" id="ARBA00023002"/>
    </source>
</evidence>
<dbReference type="SUPFAM" id="SSF51735">
    <property type="entry name" value="NAD(P)-binding Rossmann-fold domains"/>
    <property type="match status" value="1"/>
</dbReference>
<reference evidence="3 4" key="1">
    <citation type="submission" date="2017-03" db="EMBL/GenBank/DDBJ databases">
        <title>Genome of the blue death feigning beetle - Asbolus verrucosus.</title>
        <authorList>
            <person name="Rider S.D."/>
        </authorList>
    </citation>
    <scope>NUCLEOTIDE SEQUENCE [LARGE SCALE GENOMIC DNA]</scope>
    <source>
        <strain evidence="3">Butters</strain>
        <tissue evidence="3">Head and leg muscle</tissue>
    </source>
</reference>
<dbReference type="EMBL" id="QDEB01092437">
    <property type="protein sequence ID" value="RZC33051.1"/>
    <property type="molecule type" value="Genomic_DNA"/>
</dbReference>
<evidence type="ECO:0000256" key="1">
    <source>
        <dbReference type="ARBA" id="ARBA00006484"/>
    </source>
</evidence>
<sequence length="245" mass="26812">MVLSMDRWVGKVAVVTGAASGIGAAIVNQLVEKGLIVVGIDLHPEPIEERAKILSGKKGKLYAIKADIGKEEDVLRAFKWITENLGPVHILANNAGYGKFGSLMDDDTETWKTVLNTNVLGLCMASREAIKIMRANNINGHIVHTNSTLGHRALFEGREILNPEDIADGVVYALSTPEHVQVIFTIFFNDWNDTLLHAVKTNINQEGDILNAIDRISQNLASLHILVINAGYGEYDSLLDDDTKT</sequence>
<dbReference type="Pfam" id="PF00106">
    <property type="entry name" value="adh_short"/>
    <property type="match status" value="1"/>
</dbReference>
<dbReference type="Proteomes" id="UP000292052">
    <property type="component" value="Unassembled WGS sequence"/>
</dbReference>
<keyword evidence="2" id="KW-0560">Oxidoreductase</keyword>
<dbReference type="Gene3D" id="3.40.50.720">
    <property type="entry name" value="NAD(P)-binding Rossmann-like Domain"/>
    <property type="match status" value="1"/>
</dbReference>
<dbReference type="PANTHER" id="PTHR43115:SF4">
    <property type="entry name" value="DEHYDROGENASE_REDUCTASE SDR FAMILY MEMBER 11"/>
    <property type="match status" value="1"/>
</dbReference>
<name>A0A482VJC5_ASBVE</name>
<dbReference type="GO" id="GO:0016491">
    <property type="term" value="F:oxidoreductase activity"/>
    <property type="evidence" value="ECO:0007669"/>
    <property type="project" value="UniProtKB-KW"/>
</dbReference>
<proteinExistence type="inferred from homology"/>
<organism evidence="3 4">
    <name type="scientific">Asbolus verrucosus</name>
    <name type="common">Desert ironclad beetle</name>
    <dbReference type="NCBI Taxonomy" id="1661398"/>
    <lineage>
        <taxon>Eukaryota</taxon>
        <taxon>Metazoa</taxon>
        <taxon>Ecdysozoa</taxon>
        <taxon>Arthropoda</taxon>
        <taxon>Hexapoda</taxon>
        <taxon>Insecta</taxon>
        <taxon>Pterygota</taxon>
        <taxon>Neoptera</taxon>
        <taxon>Endopterygota</taxon>
        <taxon>Coleoptera</taxon>
        <taxon>Polyphaga</taxon>
        <taxon>Cucujiformia</taxon>
        <taxon>Tenebrionidae</taxon>
        <taxon>Pimeliinae</taxon>
        <taxon>Asbolus</taxon>
    </lineage>
</organism>
<comment type="similarity">
    <text evidence="1">Belongs to the short-chain dehydrogenases/reductases (SDR) family.</text>
</comment>
<dbReference type="STRING" id="1661398.A0A482VJC5"/>
<dbReference type="OrthoDB" id="6778721at2759"/>
<dbReference type="PANTHER" id="PTHR43115">
    <property type="entry name" value="DEHYDROGENASE/REDUCTASE SDR FAMILY MEMBER 11"/>
    <property type="match status" value="1"/>
</dbReference>
<dbReference type="AlphaFoldDB" id="A0A482VJC5"/>
<protein>
    <submittedName>
        <fullName evidence="3">Adh short and/or KR domain containing protein</fullName>
    </submittedName>
</protein>
<dbReference type="PRINTS" id="PR00081">
    <property type="entry name" value="GDHRDH"/>
</dbReference>
<evidence type="ECO:0000313" key="4">
    <source>
        <dbReference type="Proteomes" id="UP000292052"/>
    </source>
</evidence>
<comment type="caution">
    <text evidence="3">The sequence shown here is derived from an EMBL/GenBank/DDBJ whole genome shotgun (WGS) entry which is preliminary data.</text>
</comment>
<dbReference type="InterPro" id="IPR036291">
    <property type="entry name" value="NAD(P)-bd_dom_sf"/>
</dbReference>
<evidence type="ECO:0000313" key="3">
    <source>
        <dbReference type="EMBL" id="RZC33051.1"/>
    </source>
</evidence>
<keyword evidence="4" id="KW-1185">Reference proteome</keyword>
<gene>
    <name evidence="3" type="ORF">BDFB_006470</name>
</gene>